<dbReference type="STRING" id="582402.Hbal_0993"/>
<keyword evidence="5" id="KW-1003">Cell membrane</keyword>
<proteinExistence type="inferred from homology"/>
<dbReference type="eggNOG" id="COG0730">
    <property type="taxonomic scope" value="Bacteria"/>
</dbReference>
<dbReference type="OrthoDB" id="8478323at2"/>
<protein>
    <recommendedName>
        <fullName evidence="5">Probable membrane transporter protein</fullName>
    </recommendedName>
</protein>
<dbReference type="Proteomes" id="UP000002745">
    <property type="component" value="Chromosome"/>
</dbReference>
<evidence type="ECO:0000256" key="5">
    <source>
        <dbReference type="RuleBase" id="RU363041"/>
    </source>
</evidence>
<feature type="transmembrane region" description="Helical" evidence="5">
    <location>
        <begin position="229"/>
        <end position="247"/>
    </location>
</feature>
<dbReference type="AlphaFoldDB" id="C6XQT1"/>
<keyword evidence="4 5" id="KW-0472">Membrane</keyword>
<dbReference type="InterPro" id="IPR002781">
    <property type="entry name" value="TM_pro_TauE-like"/>
</dbReference>
<name>C6XQT1_HIRBI</name>
<feature type="transmembrane region" description="Helical" evidence="5">
    <location>
        <begin position="128"/>
        <end position="147"/>
    </location>
</feature>
<dbReference type="HOGENOM" id="CLU_054750_4_1_5"/>
<feature type="transmembrane region" description="Helical" evidence="5">
    <location>
        <begin position="72"/>
        <end position="92"/>
    </location>
</feature>
<evidence type="ECO:0000256" key="1">
    <source>
        <dbReference type="ARBA" id="ARBA00004141"/>
    </source>
</evidence>
<accession>C6XQT1</accession>
<evidence type="ECO:0000256" key="2">
    <source>
        <dbReference type="ARBA" id="ARBA00022692"/>
    </source>
</evidence>
<keyword evidence="3 5" id="KW-1133">Transmembrane helix</keyword>
<organism evidence="6 7">
    <name type="scientific">Hirschia baltica (strain ATCC 49814 / DSM 5838 / IFAM 1418)</name>
    <dbReference type="NCBI Taxonomy" id="582402"/>
    <lineage>
        <taxon>Bacteria</taxon>
        <taxon>Pseudomonadati</taxon>
        <taxon>Pseudomonadota</taxon>
        <taxon>Alphaproteobacteria</taxon>
        <taxon>Hyphomonadales</taxon>
        <taxon>Hyphomonadaceae</taxon>
        <taxon>Hirschia</taxon>
    </lineage>
</organism>
<sequence>MSLLIAFLILITTLITAFISGIFGMAGGLILMGMLAAVVSIPQAMIIHGAIQFVANGWRAFLLRRHINWTLIRHYIVGALIAIALLCFVNWVPDKPTLYLILGLLPLLIWLPKNLFHADILRKTDSIIAGFLVSGLNTLAGVAGPMLDIFFVRSDLTRQGIVANKSTTQALAHLIKIGFWTGPAIQAAGMSALPPLWFLIAAIPISMTGTWLGGLVLHRMNDVNFKSWMKWLVTAIGVVFLLRAAGIF</sequence>
<keyword evidence="2 5" id="KW-0812">Transmembrane</keyword>
<evidence type="ECO:0000256" key="3">
    <source>
        <dbReference type="ARBA" id="ARBA00022989"/>
    </source>
</evidence>
<reference evidence="7" key="1">
    <citation type="journal article" date="2011" name="J. Bacteriol.">
        <title>Genome sequences of eight morphologically diverse alphaproteobacteria.</title>
        <authorList>
            <consortium name="US DOE Joint Genome Institute"/>
            <person name="Brown P.J."/>
            <person name="Kysela D.T."/>
            <person name="Buechlein A."/>
            <person name="Hemmerich C."/>
            <person name="Brun Y.V."/>
        </authorList>
    </citation>
    <scope>NUCLEOTIDE SEQUENCE [LARGE SCALE GENOMIC DNA]</scope>
    <source>
        <strain evidence="7">ATCC 49814 / DSM 5838 / IFAM 1418</strain>
    </source>
</reference>
<dbReference type="EMBL" id="CP001678">
    <property type="protein sequence ID" value="ACT58687.1"/>
    <property type="molecule type" value="Genomic_DNA"/>
</dbReference>
<dbReference type="RefSeq" id="WP_015826837.1">
    <property type="nucleotide sequence ID" value="NC_012982.1"/>
</dbReference>
<comment type="similarity">
    <text evidence="5">Belongs to the 4-toluene sulfonate uptake permease (TSUP) (TC 2.A.102) family.</text>
</comment>
<feature type="transmembrane region" description="Helical" evidence="5">
    <location>
        <begin position="98"/>
        <end position="116"/>
    </location>
</feature>
<feature type="transmembrane region" description="Helical" evidence="5">
    <location>
        <begin position="29"/>
        <end position="51"/>
    </location>
</feature>
<feature type="transmembrane region" description="Helical" evidence="5">
    <location>
        <begin position="196"/>
        <end position="217"/>
    </location>
</feature>
<gene>
    <name evidence="6" type="ordered locus">Hbal_0993</name>
</gene>
<evidence type="ECO:0000313" key="6">
    <source>
        <dbReference type="EMBL" id="ACT58687.1"/>
    </source>
</evidence>
<dbReference type="KEGG" id="hba:Hbal_0993"/>
<comment type="subcellular location">
    <subcellularLocation>
        <location evidence="5">Cell membrane</location>
        <topology evidence="5">Multi-pass membrane protein</topology>
    </subcellularLocation>
    <subcellularLocation>
        <location evidence="1">Membrane</location>
        <topology evidence="1">Multi-pass membrane protein</topology>
    </subcellularLocation>
</comment>
<dbReference type="Pfam" id="PF01925">
    <property type="entry name" value="TauE"/>
    <property type="match status" value="1"/>
</dbReference>
<keyword evidence="7" id="KW-1185">Reference proteome</keyword>
<dbReference type="GO" id="GO:0005886">
    <property type="term" value="C:plasma membrane"/>
    <property type="evidence" value="ECO:0007669"/>
    <property type="project" value="UniProtKB-SubCell"/>
</dbReference>
<evidence type="ECO:0000256" key="4">
    <source>
        <dbReference type="ARBA" id="ARBA00023136"/>
    </source>
</evidence>
<evidence type="ECO:0000313" key="7">
    <source>
        <dbReference type="Proteomes" id="UP000002745"/>
    </source>
</evidence>